<evidence type="ECO:0000313" key="2">
    <source>
        <dbReference type="EMBL" id="RYP83426.1"/>
    </source>
</evidence>
<dbReference type="PROSITE" id="PS51257">
    <property type="entry name" value="PROKAR_LIPOPROTEIN"/>
    <property type="match status" value="1"/>
</dbReference>
<proteinExistence type="predicted"/>
<sequence length="232" mass="25048">MRSLRTYAVAALAVSALATGCSAADVHPGQAAVVEGHDISMSTADDFADEFCSLNEPSLKQGDLAFPMVTLRALSLNILIQDELLHRYADERGWTPPASYRQAIAGLDDEATQANVPASDVEAFKKVRTAQEYAAWVYVRAGREVLIQEGKPLDDQQAYDRGRLILREWMEKQDVTVDPRFGTIDEKGDVVAPDGGLSVAVSDLARKGATLPPLNSRDTAYADALPPSQVCG</sequence>
<evidence type="ECO:0000313" key="3">
    <source>
        <dbReference type="Proteomes" id="UP000295198"/>
    </source>
</evidence>
<protein>
    <submittedName>
        <fullName evidence="2">Uncharacterized protein</fullName>
    </submittedName>
</protein>
<dbReference type="OrthoDB" id="3786347at2"/>
<dbReference type="RefSeq" id="WP_134719741.1">
    <property type="nucleotide sequence ID" value="NZ_SDKM01000033.1"/>
</dbReference>
<accession>A0A4Q4Z8I2</accession>
<comment type="caution">
    <text evidence="2">The sequence shown here is derived from an EMBL/GenBank/DDBJ whole genome shotgun (WGS) entry which is preliminary data.</text>
</comment>
<gene>
    <name evidence="2" type="ORF">EKO23_19205</name>
</gene>
<keyword evidence="1" id="KW-0732">Signal</keyword>
<keyword evidence="3" id="KW-1185">Reference proteome</keyword>
<feature type="signal peptide" evidence="1">
    <location>
        <begin position="1"/>
        <end position="23"/>
    </location>
</feature>
<feature type="chain" id="PRO_5020635967" evidence="1">
    <location>
        <begin position="24"/>
        <end position="232"/>
    </location>
</feature>
<name>A0A4Q4Z8I2_9ACTN</name>
<dbReference type="EMBL" id="SDKM01000033">
    <property type="protein sequence ID" value="RYP83426.1"/>
    <property type="molecule type" value="Genomic_DNA"/>
</dbReference>
<evidence type="ECO:0000256" key="1">
    <source>
        <dbReference type="SAM" id="SignalP"/>
    </source>
</evidence>
<organism evidence="2 3">
    <name type="scientific">Nocardioides guangzhouensis</name>
    <dbReference type="NCBI Taxonomy" id="2497878"/>
    <lineage>
        <taxon>Bacteria</taxon>
        <taxon>Bacillati</taxon>
        <taxon>Actinomycetota</taxon>
        <taxon>Actinomycetes</taxon>
        <taxon>Propionibacteriales</taxon>
        <taxon>Nocardioidaceae</taxon>
        <taxon>Nocardioides</taxon>
    </lineage>
</organism>
<dbReference type="Proteomes" id="UP000295198">
    <property type="component" value="Unassembled WGS sequence"/>
</dbReference>
<dbReference type="AlphaFoldDB" id="A0A4Q4Z8I2"/>
<reference evidence="2 3" key="1">
    <citation type="submission" date="2019-01" db="EMBL/GenBank/DDBJ databases">
        <title>Nocardioides guangzhouensis sp. nov., an actinobacterium isolated from soil.</title>
        <authorList>
            <person name="Fu Y."/>
            <person name="Cai Y."/>
            <person name="Lin Z."/>
            <person name="Chen P."/>
        </authorList>
    </citation>
    <scope>NUCLEOTIDE SEQUENCE [LARGE SCALE GENOMIC DNA]</scope>
    <source>
        <strain evidence="2 3">130</strain>
    </source>
</reference>